<dbReference type="Ensembl" id="ENSAMXT00000044662.1">
    <property type="protein sequence ID" value="ENSAMXP00000042054.1"/>
    <property type="gene ID" value="ENSAMXG00000033322.1"/>
</dbReference>
<proteinExistence type="predicted"/>
<dbReference type="PROSITE" id="PS50188">
    <property type="entry name" value="B302_SPRY"/>
    <property type="match status" value="1"/>
</dbReference>
<keyword evidence="2" id="KW-0863">Zinc-finger</keyword>
<organism evidence="6 7">
    <name type="scientific">Astyanax mexicanus</name>
    <name type="common">Blind cave fish</name>
    <name type="synonym">Astyanax fasciatus mexicanus</name>
    <dbReference type="NCBI Taxonomy" id="7994"/>
    <lineage>
        <taxon>Eukaryota</taxon>
        <taxon>Metazoa</taxon>
        <taxon>Chordata</taxon>
        <taxon>Craniata</taxon>
        <taxon>Vertebrata</taxon>
        <taxon>Euteleostomi</taxon>
        <taxon>Actinopterygii</taxon>
        <taxon>Neopterygii</taxon>
        <taxon>Teleostei</taxon>
        <taxon>Ostariophysi</taxon>
        <taxon>Characiformes</taxon>
        <taxon>Characoidei</taxon>
        <taxon>Acestrorhamphidae</taxon>
        <taxon>Acestrorhamphinae</taxon>
        <taxon>Astyanax</taxon>
    </lineage>
</organism>
<dbReference type="SUPFAM" id="SSF49899">
    <property type="entry name" value="Concanavalin A-like lectins/glucanases"/>
    <property type="match status" value="1"/>
</dbReference>
<dbReference type="InterPro" id="IPR051051">
    <property type="entry name" value="E3_ubiq-ligase_TRIM/RNF"/>
</dbReference>
<dbReference type="GeneTree" id="ENSGT00940000154395"/>
<accession>A0A3B1JL65</accession>
<reference evidence="7" key="1">
    <citation type="submission" date="2013-03" db="EMBL/GenBank/DDBJ databases">
        <authorList>
            <person name="Jeffery W."/>
            <person name="Warren W."/>
            <person name="Wilson R.K."/>
        </authorList>
    </citation>
    <scope>NUCLEOTIDE SEQUENCE</scope>
    <source>
        <strain evidence="7">female</strain>
    </source>
</reference>
<dbReference type="CDD" id="cd16040">
    <property type="entry name" value="SPRY_PRY_SNTX"/>
    <property type="match status" value="1"/>
</dbReference>
<dbReference type="InterPro" id="IPR006574">
    <property type="entry name" value="PRY"/>
</dbReference>
<feature type="chain" id="PRO_5017351141" description="B30.2/SPRY domain-containing protein" evidence="4">
    <location>
        <begin position="16"/>
        <end position="216"/>
    </location>
</feature>
<evidence type="ECO:0000259" key="5">
    <source>
        <dbReference type="PROSITE" id="PS50188"/>
    </source>
</evidence>
<reference evidence="7" key="2">
    <citation type="journal article" date="2014" name="Nat. Commun.">
        <title>The cavefish genome reveals candidate genes for eye loss.</title>
        <authorList>
            <person name="McGaugh S.E."/>
            <person name="Gross J.B."/>
            <person name="Aken B."/>
            <person name="Blin M."/>
            <person name="Borowsky R."/>
            <person name="Chalopin D."/>
            <person name="Hinaux H."/>
            <person name="Jeffery W.R."/>
            <person name="Keene A."/>
            <person name="Ma L."/>
            <person name="Minx P."/>
            <person name="Murphy D."/>
            <person name="O'Quin K.E."/>
            <person name="Retaux S."/>
            <person name="Rohner N."/>
            <person name="Searle S.M."/>
            <person name="Stahl B.A."/>
            <person name="Tabin C."/>
            <person name="Volff J.N."/>
            <person name="Yoshizawa M."/>
            <person name="Warren W.C."/>
        </authorList>
    </citation>
    <scope>NUCLEOTIDE SEQUENCE [LARGE SCALE GENOMIC DNA]</scope>
    <source>
        <strain evidence="7">female</strain>
    </source>
</reference>
<feature type="signal peptide" evidence="4">
    <location>
        <begin position="1"/>
        <end position="15"/>
    </location>
</feature>
<dbReference type="PANTHER" id="PTHR25465">
    <property type="entry name" value="B-BOX DOMAIN CONTAINING"/>
    <property type="match status" value="1"/>
</dbReference>
<evidence type="ECO:0000256" key="1">
    <source>
        <dbReference type="ARBA" id="ARBA00022723"/>
    </source>
</evidence>
<feature type="domain" description="B30.2/SPRY" evidence="5">
    <location>
        <begin position="17"/>
        <end position="215"/>
    </location>
</feature>
<dbReference type="InterPro" id="IPR001870">
    <property type="entry name" value="B30.2/SPRY"/>
</dbReference>
<dbReference type="GO" id="GO:0005737">
    <property type="term" value="C:cytoplasm"/>
    <property type="evidence" value="ECO:0007669"/>
    <property type="project" value="UniProtKB-ARBA"/>
</dbReference>
<reference evidence="6" key="4">
    <citation type="submission" date="2025-09" db="UniProtKB">
        <authorList>
            <consortium name="Ensembl"/>
        </authorList>
    </citation>
    <scope>IDENTIFICATION</scope>
</reference>
<evidence type="ECO:0000313" key="6">
    <source>
        <dbReference type="Ensembl" id="ENSAMXP00000042054.1"/>
    </source>
</evidence>
<dbReference type="SMART" id="SM00449">
    <property type="entry name" value="SPRY"/>
    <property type="match status" value="1"/>
</dbReference>
<dbReference type="Pfam" id="PF13765">
    <property type="entry name" value="PRY"/>
    <property type="match status" value="1"/>
</dbReference>
<protein>
    <recommendedName>
        <fullName evidence="5">B30.2/SPRY domain-containing protein</fullName>
    </recommendedName>
</protein>
<dbReference type="GO" id="GO:0008270">
    <property type="term" value="F:zinc ion binding"/>
    <property type="evidence" value="ECO:0007669"/>
    <property type="project" value="UniProtKB-KW"/>
</dbReference>
<dbReference type="Pfam" id="PF00622">
    <property type="entry name" value="SPRY"/>
    <property type="match status" value="1"/>
</dbReference>
<dbReference type="AlphaFoldDB" id="A0A3B1JL65"/>
<keyword evidence="7" id="KW-1185">Reference proteome</keyword>
<dbReference type="Proteomes" id="UP000018467">
    <property type="component" value="Unassembled WGS sequence"/>
</dbReference>
<keyword evidence="1" id="KW-0479">Metal-binding</keyword>
<evidence type="ECO:0000256" key="4">
    <source>
        <dbReference type="SAM" id="SignalP"/>
    </source>
</evidence>
<dbReference type="InterPro" id="IPR013320">
    <property type="entry name" value="ConA-like_dom_sf"/>
</dbReference>
<evidence type="ECO:0000256" key="2">
    <source>
        <dbReference type="ARBA" id="ARBA00022771"/>
    </source>
</evidence>
<keyword evidence="4" id="KW-0732">Signal</keyword>
<keyword evidence="3" id="KW-0862">Zinc</keyword>
<reference evidence="6" key="3">
    <citation type="submission" date="2025-08" db="UniProtKB">
        <authorList>
            <consortium name="Ensembl"/>
        </authorList>
    </citation>
    <scope>IDENTIFICATION</scope>
</reference>
<dbReference type="InterPro" id="IPR003877">
    <property type="entry name" value="SPRY_dom"/>
</dbReference>
<dbReference type="SMART" id="SM00589">
    <property type="entry name" value="PRY"/>
    <property type="match status" value="1"/>
</dbReference>
<evidence type="ECO:0000313" key="7">
    <source>
        <dbReference type="Proteomes" id="UP000018467"/>
    </source>
</evidence>
<evidence type="ECO:0000256" key="3">
    <source>
        <dbReference type="ARBA" id="ARBA00022833"/>
    </source>
</evidence>
<dbReference type="InterPro" id="IPR043136">
    <property type="entry name" value="B30.2/SPRY_sf"/>
</dbReference>
<sequence length="216" mass="24821">MIFFFFYRFIWLTSSKHTYVESVVLSDLCVCTDVCDLLLDPNTANSWLLLTEGNRKVMRVWKEQSYPDHPERFDYYKQVLCTSGLTGRCYWEAEWVGTGAGIAVTYRGIPRKGDGNDCMFGCTKQSWCLYCHNGKYSLWHNYKRTSLPAPRFTSHSVGVYLDWAGGILSFYSISPKTLMMIHLHTIHTTFTEPLYAGVLVIDNSPVQLNAWDTTGF</sequence>
<dbReference type="PANTHER" id="PTHR25465:SF5">
    <property type="entry name" value="E3 UBIQUITIN_ISG15 LIGASE TRIM25-RELATED"/>
    <property type="match status" value="1"/>
</dbReference>
<dbReference type="InterPro" id="IPR003879">
    <property type="entry name" value="Butyrophylin_SPRY"/>
</dbReference>
<dbReference type="Gene3D" id="2.60.120.920">
    <property type="match status" value="1"/>
</dbReference>
<dbReference type="PRINTS" id="PR01407">
    <property type="entry name" value="BUTYPHLNCDUF"/>
</dbReference>
<name>A0A3B1JL65_ASTMX</name>
<dbReference type="Bgee" id="ENSAMXG00000033322">
    <property type="expression patterns" value="Expressed in zone of skin and 6 other cell types or tissues"/>
</dbReference>
<dbReference type="InParanoid" id="A0A3B1JL65"/>